<sequence>MNTLSHCHTHLNLIHYSSSPSFQQFTPFLELLPWPRPPQSIRPPKQRTIHASLPSSPLSTYPTPLSPKQGNVQPTSATNDQTALSPMHFLERAAVIYGDCPSIIYKDITRTWSQTRTRCLKLASSIAALGITRGDVVSVVAPNIPAMCELHFAVPMTAAVLNTINTRLDANTISNLLRHCDSKLVFVDPQFASLVFEAVTLLPPHLRRPILVFIGDQEYSPSTDHSFDHDYEDMVENGDAAFEWVRPRSEWDPIALNYTSGTTAAPKGVVQSHRSAFLQSVNMLFQCCVPQRPVYLWTVPMFHCNGWSFPWGLAAVGGVNVCLRRVDAPSIYQALEEYGVTHMGGAPVVLNMLSNYTGSSLSAPVHVLTGGAPPPAAVLERAESLGFIVSHGYGLTETGGHVVMCAWKKEWDHLPGTERARLKARQGVGTICSAEVDVVDPYTGESVARDGKTIGEVVLRGGTLMSGYLNDEEGTSRCMKENGWFWTGDMGVMHEDGYLEIKDRSKDVIICGGENISSIEVEAALYSHPAVHEAAVVARPCKYWGETPCAFVSLKEAHEKPSEKEIREFCKKRLPLFMVPRSVVFMPELPKTSTGKIQKFLLRDMAKQI</sequence>
<dbReference type="InterPro" id="IPR025110">
    <property type="entry name" value="AMP-bd_C"/>
</dbReference>
<dbReference type="GO" id="GO:0016874">
    <property type="term" value="F:ligase activity"/>
    <property type="evidence" value="ECO:0007669"/>
    <property type="project" value="UniProtKB-KW"/>
</dbReference>
<gene>
    <name evidence="6" type="primary">CCL4</name>
    <name evidence="6" type="ORF">AAHA92_13811</name>
</gene>
<organism evidence="6 7">
    <name type="scientific">Salvia divinorum</name>
    <name type="common">Maria pastora</name>
    <name type="synonym">Diviner's sage</name>
    <dbReference type="NCBI Taxonomy" id="28513"/>
    <lineage>
        <taxon>Eukaryota</taxon>
        <taxon>Viridiplantae</taxon>
        <taxon>Streptophyta</taxon>
        <taxon>Embryophyta</taxon>
        <taxon>Tracheophyta</taxon>
        <taxon>Spermatophyta</taxon>
        <taxon>Magnoliopsida</taxon>
        <taxon>eudicotyledons</taxon>
        <taxon>Gunneridae</taxon>
        <taxon>Pentapetalae</taxon>
        <taxon>asterids</taxon>
        <taxon>lamiids</taxon>
        <taxon>Lamiales</taxon>
        <taxon>Lamiaceae</taxon>
        <taxon>Nepetoideae</taxon>
        <taxon>Mentheae</taxon>
        <taxon>Salviinae</taxon>
        <taxon>Salvia</taxon>
        <taxon>Salvia subgen. Calosphace</taxon>
    </lineage>
</organism>
<feature type="region of interest" description="Disordered" evidence="3">
    <location>
        <begin position="39"/>
        <end position="79"/>
    </location>
</feature>
<evidence type="ECO:0000259" key="4">
    <source>
        <dbReference type="Pfam" id="PF00501"/>
    </source>
</evidence>
<dbReference type="NCBIfam" id="NF006020">
    <property type="entry name" value="PRK08162.1"/>
    <property type="match status" value="1"/>
</dbReference>
<keyword evidence="7" id="KW-1185">Reference proteome</keyword>
<dbReference type="SUPFAM" id="SSF56801">
    <property type="entry name" value="Acetyl-CoA synthetase-like"/>
    <property type="match status" value="1"/>
</dbReference>
<dbReference type="AlphaFoldDB" id="A0ABD1H9H3"/>
<evidence type="ECO:0000259" key="5">
    <source>
        <dbReference type="Pfam" id="PF13193"/>
    </source>
</evidence>
<name>A0ABD1H9H3_SALDI</name>
<dbReference type="InterPro" id="IPR042099">
    <property type="entry name" value="ANL_N_sf"/>
</dbReference>
<evidence type="ECO:0000256" key="1">
    <source>
        <dbReference type="ARBA" id="ARBA00006432"/>
    </source>
</evidence>
<evidence type="ECO:0000256" key="2">
    <source>
        <dbReference type="ARBA" id="ARBA00022598"/>
    </source>
</evidence>
<dbReference type="EMBL" id="JBEAFC010000006">
    <property type="protein sequence ID" value="KAL1553095.1"/>
    <property type="molecule type" value="Genomic_DNA"/>
</dbReference>
<protein>
    <submittedName>
        <fullName evidence="6">2-methylpropanoate--CoA ligase ccl4</fullName>
    </submittedName>
</protein>
<feature type="compositionally biased region" description="Polar residues" evidence="3">
    <location>
        <begin position="68"/>
        <end position="79"/>
    </location>
</feature>
<dbReference type="CDD" id="cd12118">
    <property type="entry name" value="ttLC_FACS_AEE21_like"/>
    <property type="match status" value="1"/>
</dbReference>
<dbReference type="InterPro" id="IPR000873">
    <property type="entry name" value="AMP-dep_synth/lig_dom"/>
</dbReference>
<dbReference type="Pfam" id="PF13193">
    <property type="entry name" value="AMP-binding_C"/>
    <property type="match status" value="1"/>
</dbReference>
<dbReference type="PANTHER" id="PTHR43859">
    <property type="entry name" value="ACYL-ACTIVATING ENZYME"/>
    <property type="match status" value="1"/>
</dbReference>
<dbReference type="InterPro" id="IPR045851">
    <property type="entry name" value="AMP-bd_C_sf"/>
</dbReference>
<evidence type="ECO:0000256" key="3">
    <source>
        <dbReference type="SAM" id="MobiDB-lite"/>
    </source>
</evidence>
<feature type="domain" description="AMP-binding enzyme C-terminal" evidence="5">
    <location>
        <begin position="520"/>
        <end position="596"/>
    </location>
</feature>
<evidence type="ECO:0000313" key="7">
    <source>
        <dbReference type="Proteomes" id="UP001567538"/>
    </source>
</evidence>
<dbReference type="Gene3D" id="3.30.300.30">
    <property type="match status" value="1"/>
</dbReference>
<accession>A0ABD1H9H3</accession>
<dbReference type="Proteomes" id="UP001567538">
    <property type="component" value="Unassembled WGS sequence"/>
</dbReference>
<reference evidence="6 7" key="1">
    <citation type="submission" date="2024-06" db="EMBL/GenBank/DDBJ databases">
        <title>A chromosome level genome sequence of Diviner's sage (Salvia divinorum).</title>
        <authorList>
            <person name="Ford S.A."/>
            <person name="Ro D.-K."/>
            <person name="Ness R.W."/>
            <person name="Phillips M.A."/>
        </authorList>
    </citation>
    <scope>NUCLEOTIDE SEQUENCE [LARGE SCALE GENOMIC DNA]</scope>
    <source>
        <strain evidence="6">SAF-2024a</strain>
        <tissue evidence="6">Leaf</tissue>
    </source>
</reference>
<proteinExistence type="inferred from homology"/>
<evidence type="ECO:0000313" key="6">
    <source>
        <dbReference type="EMBL" id="KAL1553095.1"/>
    </source>
</evidence>
<dbReference type="Pfam" id="PF00501">
    <property type="entry name" value="AMP-binding"/>
    <property type="match status" value="1"/>
</dbReference>
<feature type="compositionally biased region" description="Low complexity" evidence="3">
    <location>
        <begin position="52"/>
        <end position="67"/>
    </location>
</feature>
<comment type="caution">
    <text evidence="6">The sequence shown here is derived from an EMBL/GenBank/DDBJ whole genome shotgun (WGS) entry which is preliminary data.</text>
</comment>
<dbReference type="FunFam" id="3.30.300.30:FF:000008">
    <property type="entry name" value="2,3-dihydroxybenzoate-AMP ligase"/>
    <property type="match status" value="1"/>
</dbReference>
<keyword evidence="2 6" id="KW-0436">Ligase</keyword>
<feature type="domain" description="AMP-dependent synthetase/ligase" evidence="4">
    <location>
        <begin position="91"/>
        <end position="469"/>
    </location>
</feature>
<dbReference type="Gene3D" id="3.40.50.12780">
    <property type="entry name" value="N-terminal domain of ligase-like"/>
    <property type="match status" value="1"/>
</dbReference>
<dbReference type="PANTHER" id="PTHR43859:SF53">
    <property type="entry name" value="ACYL-ACTIVATING ENZYME 4-RELATED"/>
    <property type="match status" value="1"/>
</dbReference>
<comment type="similarity">
    <text evidence="1">Belongs to the ATP-dependent AMP-binding enzyme family.</text>
</comment>